<name>A0ABQ9W7D1_SAGOE</name>
<proteinExistence type="predicted"/>
<organism evidence="1 2">
    <name type="scientific">Saguinus oedipus</name>
    <name type="common">Cotton-top tamarin</name>
    <name type="synonym">Oedipomidas oedipus</name>
    <dbReference type="NCBI Taxonomy" id="9490"/>
    <lineage>
        <taxon>Eukaryota</taxon>
        <taxon>Metazoa</taxon>
        <taxon>Chordata</taxon>
        <taxon>Craniata</taxon>
        <taxon>Vertebrata</taxon>
        <taxon>Euteleostomi</taxon>
        <taxon>Mammalia</taxon>
        <taxon>Eutheria</taxon>
        <taxon>Euarchontoglires</taxon>
        <taxon>Primates</taxon>
        <taxon>Haplorrhini</taxon>
        <taxon>Platyrrhini</taxon>
        <taxon>Cebidae</taxon>
        <taxon>Callitrichinae</taxon>
        <taxon>Saguinus</taxon>
    </lineage>
</organism>
<evidence type="ECO:0000313" key="1">
    <source>
        <dbReference type="EMBL" id="KAK2117523.1"/>
    </source>
</evidence>
<reference evidence="1 2" key="1">
    <citation type="submission" date="2023-05" db="EMBL/GenBank/DDBJ databases">
        <title>B98-5 Cell Line De Novo Hybrid Assembly: An Optical Mapping Approach.</title>
        <authorList>
            <person name="Kananen K."/>
            <person name="Auerbach J.A."/>
            <person name="Kautto E."/>
            <person name="Blachly J.S."/>
        </authorList>
    </citation>
    <scope>NUCLEOTIDE SEQUENCE [LARGE SCALE GENOMIC DNA]</scope>
    <source>
        <strain evidence="1">B95-8</strain>
        <tissue evidence="1">Cell line</tissue>
    </source>
</reference>
<sequence>GSHGCCGLCFHLPSPAVSLPSVPQQPGDMGCPSIAPSTCSAALFYPLSGFIPSILSPRLSIWTSYSV</sequence>
<comment type="caution">
    <text evidence="1">The sequence shown here is derived from an EMBL/GenBank/DDBJ whole genome shotgun (WGS) entry which is preliminary data.</text>
</comment>
<feature type="non-terminal residue" evidence="1">
    <location>
        <position position="1"/>
    </location>
</feature>
<gene>
    <name evidence="1" type="ORF">P7K49_004409</name>
</gene>
<keyword evidence="2" id="KW-1185">Reference proteome</keyword>
<evidence type="ECO:0000313" key="2">
    <source>
        <dbReference type="Proteomes" id="UP001266305"/>
    </source>
</evidence>
<accession>A0ABQ9W7D1</accession>
<dbReference type="EMBL" id="JASSZA010000002">
    <property type="protein sequence ID" value="KAK2117523.1"/>
    <property type="molecule type" value="Genomic_DNA"/>
</dbReference>
<dbReference type="Proteomes" id="UP001266305">
    <property type="component" value="Unassembled WGS sequence"/>
</dbReference>
<protein>
    <submittedName>
        <fullName evidence="1">Uncharacterized protein</fullName>
    </submittedName>
</protein>